<dbReference type="Gene3D" id="2.30.110.10">
    <property type="entry name" value="Electron Transport, Fmn-binding Protein, Chain A"/>
    <property type="match status" value="1"/>
</dbReference>
<proteinExistence type="predicted"/>
<dbReference type="InterPro" id="IPR038725">
    <property type="entry name" value="YdaG_split_barrel_FMN-bd"/>
</dbReference>
<keyword evidence="3" id="KW-1185">Reference proteome</keyword>
<dbReference type="RefSeq" id="WP_315992932.1">
    <property type="nucleotide sequence ID" value="NZ_JAWDIS010000001.1"/>
</dbReference>
<dbReference type="InterPro" id="IPR012349">
    <property type="entry name" value="Split_barrel_FMN-bd"/>
</dbReference>
<evidence type="ECO:0000313" key="3">
    <source>
        <dbReference type="Proteomes" id="UP001263371"/>
    </source>
</evidence>
<feature type="domain" description="General stress protein FMN-binding split barrel" evidence="1">
    <location>
        <begin position="7"/>
        <end position="151"/>
    </location>
</feature>
<evidence type="ECO:0000259" key="1">
    <source>
        <dbReference type="Pfam" id="PF16242"/>
    </source>
</evidence>
<gene>
    <name evidence="2" type="ORF">RWH45_00200</name>
</gene>
<comment type="caution">
    <text evidence="2">The sequence shown here is derived from an EMBL/GenBank/DDBJ whole genome shotgun (WGS) entry which is preliminary data.</text>
</comment>
<accession>A0ABU3T2L0</accession>
<name>A0ABU3T2L0_9MICO</name>
<dbReference type="Pfam" id="PF16242">
    <property type="entry name" value="Pyrid_ox_like"/>
    <property type="match status" value="1"/>
</dbReference>
<dbReference type="PANTHER" id="PTHR34818">
    <property type="entry name" value="PROTEIN BLI-3"/>
    <property type="match status" value="1"/>
</dbReference>
<evidence type="ECO:0000313" key="2">
    <source>
        <dbReference type="EMBL" id="MDU0365609.1"/>
    </source>
</evidence>
<dbReference type="PANTHER" id="PTHR34818:SF1">
    <property type="entry name" value="PROTEIN BLI-3"/>
    <property type="match status" value="1"/>
</dbReference>
<sequence length="163" mass="17633">MSSTVSELDKLNELLKKFRFAMVTTRAENGDLHAHPLTVQETESDGDLWFIVGTHASAVEHVRRDPKVGLSFSTDGTWLSLAGEAEVVDDLAKLKELWSTSVEAWFPDGPEAPGVTLLKVSTLTGEYWGSAGGRIATAIALVTSKVTGDRPRGGENETFDLTD</sequence>
<dbReference type="InterPro" id="IPR052917">
    <property type="entry name" value="Stress-Dev_Protein"/>
</dbReference>
<protein>
    <submittedName>
        <fullName evidence="2">Pyridoxamine 5'-phosphate oxidase family protein</fullName>
    </submittedName>
</protein>
<organism evidence="2 3">
    <name type="scientific">Microbacterium galbum</name>
    <dbReference type="NCBI Taxonomy" id="3075994"/>
    <lineage>
        <taxon>Bacteria</taxon>
        <taxon>Bacillati</taxon>
        <taxon>Actinomycetota</taxon>
        <taxon>Actinomycetes</taxon>
        <taxon>Micrococcales</taxon>
        <taxon>Microbacteriaceae</taxon>
        <taxon>Microbacterium</taxon>
    </lineage>
</organism>
<dbReference type="SUPFAM" id="SSF50475">
    <property type="entry name" value="FMN-binding split barrel"/>
    <property type="match status" value="1"/>
</dbReference>
<dbReference type="EMBL" id="JAWDIS010000001">
    <property type="protein sequence ID" value="MDU0365609.1"/>
    <property type="molecule type" value="Genomic_DNA"/>
</dbReference>
<dbReference type="Proteomes" id="UP001263371">
    <property type="component" value="Unassembled WGS sequence"/>
</dbReference>
<reference evidence="2 3" key="1">
    <citation type="submission" date="2023-09" db="EMBL/GenBank/DDBJ databases">
        <title>Microbacterium fusihabitans sp. nov., Microbacterium phycihabitans sp. nov., and Microbacterium cervinum sp. nov., isolated from dried seaweeds of beach.</title>
        <authorList>
            <person name="Lee S.D."/>
        </authorList>
    </citation>
    <scope>NUCLEOTIDE SEQUENCE [LARGE SCALE GENOMIC DNA]</scope>
    <source>
        <strain evidence="2 3">KSW4-17</strain>
    </source>
</reference>